<organism evidence="1">
    <name type="scientific">marine sediment metagenome</name>
    <dbReference type="NCBI Taxonomy" id="412755"/>
    <lineage>
        <taxon>unclassified sequences</taxon>
        <taxon>metagenomes</taxon>
        <taxon>ecological metagenomes</taxon>
    </lineage>
</organism>
<comment type="caution">
    <text evidence="1">The sequence shown here is derived from an EMBL/GenBank/DDBJ whole genome shotgun (WGS) entry which is preliminary data.</text>
</comment>
<name>A0A0F9CYY2_9ZZZZ</name>
<accession>A0A0F9CYY2</accession>
<evidence type="ECO:0000313" key="1">
    <source>
        <dbReference type="EMBL" id="KKL54514.1"/>
    </source>
</evidence>
<protein>
    <submittedName>
        <fullName evidence="1">Uncharacterized protein</fullName>
    </submittedName>
</protein>
<dbReference type="EMBL" id="LAZR01031171">
    <property type="protein sequence ID" value="KKL54514.1"/>
    <property type="molecule type" value="Genomic_DNA"/>
</dbReference>
<dbReference type="AlphaFoldDB" id="A0A0F9CYY2"/>
<reference evidence="1" key="1">
    <citation type="journal article" date="2015" name="Nature">
        <title>Complex archaea that bridge the gap between prokaryotes and eukaryotes.</title>
        <authorList>
            <person name="Spang A."/>
            <person name="Saw J.H."/>
            <person name="Jorgensen S.L."/>
            <person name="Zaremba-Niedzwiedzka K."/>
            <person name="Martijn J."/>
            <person name="Lind A.E."/>
            <person name="van Eijk R."/>
            <person name="Schleper C."/>
            <person name="Guy L."/>
            <person name="Ettema T.J."/>
        </authorList>
    </citation>
    <scope>NUCLEOTIDE SEQUENCE</scope>
</reference>
<feature type="non-terminal residue" evidence="1">
    <location>
        <position position="57"/>
    </location>
</feature>
<proteinExistence type="predicted"/>
<gene>
    <name evidence="1" type="ORF">LCGC14_2264610</name>
</gene>
<sequence>MPGRRFVFIDPDAPNEISALNKQQTKISLEGGGAGIPQGPSVDIAEFVDEFIYGVAA</sequence>